<dbReference type="Proteomes" id="UP000190559">
    <property type="component" value="Unassembled WGS sequence"/>
</dbReference>
<dbReference type="AlphaFoldDB" id="A0A1T1P8R6"/>
<reference evidence="2 3" key="1">
    <citation type="submission" date="2015-12" db="EMBL/GenBank/DDBJ databases">
        <authorList>
            <person name="Shamseldin A."/>
            <person name="Moawad H."/>
            <person name="Abd El-Rahim W.M."/>
            <person name="Sadowsky M.J."/>
        </authorList>
    </citation>
    <scope>NUCLEOTIDE SEQUENCE [LARGE SCALE GENOMIC DNA]</scope>
    <source>
        <strain evidence="2 3">LMG9050</strain>
    </source>
</reference>
<proteinExistence type="predicted"/>
<accession>A0A1T1P8R6</accession>
<name>A0A1T1P8R6_9XANT</name>
<dbReference type="EMBL" id="LOJW01000008">
    <property type="protein sequence ID" value="OOW71812.1"/>
    <property type="molecule type" value="Genomic_DNA"/>
</dbReference>
<evidence type="ECO:0000313" key="3">
    <source>
        <dbReference type="Proteomes" id="UP000190559"/>
    </source>
</evidence>
<sequence length="77" mass="8375">MVRSCSLGCNWLPCAVTASLRDGPSEHHTDSRGLRPFADVLAHGIGDARQAGRAAMRRPHHAPARPPSLQRRLRISA</sequence>
<gene>
    <name evidence="2" type="ORF">Xmlh_07670</name>
</gene>
<feature type="region of interest" description="Disordered" evidence="1">
    <location>
        <begin position="50"/>
        <end position="77"/>
    </location>
</feature>
<organism evidence="2 3">
    <name type="scientific">Xanthomonas axonopodis pv. melhusii</name>
    <dbReference type="NCBI Taxonomy" id="487834"/>
    <lineage>
        <taxon>Bacteria</taxon>
        <taxon>Pseudomonadati</taxon>
        <taxon>Pseudomonadota</taxon>
        <taxon>Gammaproteobacteria</taxon>
        <taxon>Lysobacterales</taxon>
        <taxon>Lysobacteraceae</taxon>
        <taxon>Xanthomonas</taxon>
    </lineage>
</organism>
<evidence type="ECO:0000256" key="1">
    <source>
        <dbReference type="SAM" id="MobiDB-lite"/>
    </source>
</evidence>
<evidence type="ECO:0000313" key="2">
    <source>
        <dbReference type="EMBL" id="OOW71812.1"/>
    </source>
</evidence>
<comment type="caution">
    <text evidence="2">The sequence shown here is derived from an EMBL/GenBank/DDBJ whole genome shotgun (WGS) entry which is preliminary data.</text>
</comment>
<protein>
    <submittedName>
        <fullName evidence="2">Uncharacterized protein</fullName>
    </submittedName>
</protein>